<dbReference type="PANTHER" id="PTHR42839:SF1">
    <property type="entry name" value="ISOCHORISMATE SYNTHASE MENF"/>
    <property type="match status" value="1"/>
</dbReference>
<evidence type="ECO:0000313" key="8">
    <source>
        <dbReference type="Proteomes" id="UP001272515"/>
    </source>
</evidence>
<keyword evidence="4 7" id="KW-0413">Isomerase</keyword>
<feature type="domain" description="Chorismate-utilising enzyme C-terminal" evidence="6">
    <location>
        <begin position="124"/>
        <end position="372"/>
    </location>
</feature>
<evidence type="ECO:0000256" key="2">
    <source>
        <dbReference type="ARBA" id="ARBA00005297"/>
    </source>
</evidence>
<name>A0ABU3Z5Z8_9FIRM</name>
<dbReference type="EMBL" id="JAWJZB010000001">
    <property type="protein sequence ID" value="MDV5087342.1"/>
    <property type="molecule type" value="Genomic_DNA"/>
</dbReference>
<dbReference type="InterPro" id="IPR005801">
    <property type="entry name" value="ADC_synthase"/>
</dbReference>
<evidence type="ECO:0000259" key="6">
    <source>
        <dbReference type="Pfam" id="PF00425"/>
    </source>
</evidence>
<accession>A0ABU3Z5Z8</accession>
<dbReference type="RefSeq" id="WP_317329209.1">
    <property type="nucleotide sequence ID" value="NZ_JAWJZA010000009.1"/>
</dbReference>
<comment type="catalytic activity">
    <reaction evidence="1">
        <text>chorismate = isochorismate</text>
        <dbReference type="Rhea" id="RHEA:18985"/>
        <dbReference type="ChEBI" id="CHEBI:29748"/>
        <dbReference type="ChEBI" id="CHEBI:29780"/>
        <dbReference type="EC" id="5.4.4.2"/>
    </reaction>
</comment>
<proteinExistence type="inferred from homology"/>
<dbReference type="PANTHER" id="PTHR42839">
    <property type="entry name" value="ISOCHORISMATE SYNTHASE ENTC"/>
    <property type="match status" value="1"/>
</dbReference>
<comment type="caution">
    <text evidence="7">The sequence shown here is derived from an EMBL/GenBank/DDBJ whole genome shotgun (WGS) entry which is preliminary data.</text>
</comment>
<reference evidence="7 8" key="1">
    <citation type="submission" date="2023-10" db="EMBL/GenBank/DDBJ databases">
        <title>Veillonella sp. nov., isolated from a pig farm feces dump.</title>
        <authorList>
            <person name="Chang Y.-H."/>
        </authorList>
    </citation>
    <scope>NUCLEOTIDE SEQUENCE [LARGE SCALE GENOMIC DNA]</scope>
    <source>
        <strain evidence="7 8">YH-vei2233</strain>
    </source>
</reference>
<evidence type="ECO:0000256" key="4">
    <source>
        <dbReference type="ARBA" id="ARBA00023235"/>
    </source>
</evidence>
<dbReference type="Gene3D" id="3.60.120.10">
    <property type="entry name" value="Anthranilate synthase"/>
    <property type="match status" value="1"/>
</dbReference>
<protein>
    <recommendedName>
        <fullName evidence="3">isochorismate synthase</fullName>
        <ecNumber evidence="3">5.4.4.2</ecNumber>
    </recommendedName>
    <alternativeName>
        <fullName evidence="5">Isochorismate mutase</fullName>
    </alternativeName>
</protein>
<dbReference type="Pfam" id="PF00425">
    <property type="entry name" value="Chorismate_bind"/>
    <property type="match status" value="1"/>
</dbReference>
<dbReference type="EC" id="5.4.4.2" evidence="3"/>
<dbReference type="Proteomes" id="UP001272515">
    <property type="component" value="Unassembled WGS sequence"/>
</dbReference>
<keyword evidence="8" id="KW-1185">Reference proteome</keyword>
<comment type="similarity">
    <text evidence="2">Belongs to the isochorismate synthase family.</text>
</comment>
<evidence type="ECO:0000256" key="5">
    <source>
        <dbReference type="ARBA" id="ARBA00041564"/>
    </source>
</evidence>
<sequence>MKYTREPLQLHNPLEFWMNFPGAERVFWVDRQSDRVVVGAERLTTVRDEEDRQNYEYVFYGDTFFETVRDEKWQGLGDEMVAFRHYYIVENGESFYLHAEEAKTIERFDIPDVRHDYHESSDDFEDWQQLFGAIQRDIKSGHVKKVVGSREAEFTCDTEFNVPSMLNKLVDNNPGCFIFAYEKDGRTFLGASPEILVRHRGKEILSYALAGTAPKEGEDRRTADELLHDPKNLFEHGIVTDAIVDNMKEITSKITVGETGIMELKHLYHLRTTITAEDDTLSLVEWGKRLHPTPAMGGEPRERALQILKDHERHERGMYAAPFGFMKDMGDGILVVGIRSALVIGPKLYAYAGCGIVEQSNVNEEYRETRNKMKTIVEAL</sequence>
<evidence type="ECO:0000313" key="7">
    <source>
        <dbReference type="EMBL" id="MDV5087342.1"/>
    </source>
</evidence>
<dbReference type="SUPFAM" id="SSF56322">
    <property type="entry name" value="ADC synthase"/>
    <property type="match status" value="1"/>
</dbReference>
<evidence type="ECO:0000256" key="1">
    <source>
        <dbReference type="ARBA" id="ARBA00000799"/>
    </source>
</evidence>
<dbReference type="InterPro" id="IPR015890">
    <property type="entry name" value="Chorismate_C"/>
</dbReference>
<dbReference type="InterPro" id="IPR004561">
    <property type="entry name" value="IsoChor_synthase"/>
</dbReference>
<gene>
    <name evidence="7" type="ORF">RVY80_00530</name>
</gene>
<dbReference type="GO" id="GO:0008909">
    <property type="term" value="F:isochorismate synthase activity"/>
    <property type="evidence" value="ECO:0007669"/>
    <property type="project" value="UniProtKB-EC"/>
</dbReference>
<organism evidence="7 8">
    <name type="scientific">Veillonella absiana</name>
    <dbReference type="NCBI Taxonomy" id="3079305"/>
    <lineage>
        <taxon>Bacteria</taxon>
        <taxon>Bacillati</taxon>
        <taxon>Bacillota</taxon>
        <taxon>Negativicutes</taxon>
        <taxon>Veillonellales</taxon>
        <taxon>Veillonellaceae</taxon>
        <taxon>Veillonella</taxon>
    </lineage>
</organism>
<evidence type="ECO:0000256" key="3">
    <source>
        <dbReference type="ARBA" id="ARBA00012824"/>
    </source>
</evidence>
<dbReference type="NCBIfam" id="TIGR00543">
    <property type="entry name" value="isochor_syn"/>
    <property type="match status" value="1"/>
</dbReference>